<dbReference type="PANTHER" id="PTHR11019">
    <property type="entry name" value="HTH-TYPE TRANSCRIPTIONAL REGULATOR NIMR"/>
    <property type="match status" value="1"/>
</dbReference>
<dbReference type="InterPro" id="IPR018062">
    <property type="entry name" value="HTH_AraC-typ_CS"/>
</dbReference>
<dbReference type="InterPro" id="IPR011051">
    <property type="entry name" value="RmlC_Cupin_sf"/>
</dbReference>
<dbReference type="SUPFAM" id="SSF46689">
    <property type="entry name" value="Homeodomain-like"/>
    <property type="match status" value="2"/>
</dbReference>
<evidence type="ECO:0000313" key="5">
    <source>
        <dbReference type="EMBL" id="NLS09109.1"/>
    </source>
</evidence>
<organism evidence="5 6">
    <name type="scientific">Nesterenkonia sedimenti</name>
    <dbReference type="NCBI Taxonomy" id="1463632"/>
    <lineage>
        <taxon>Bacteria</taxon>
        <taxon>Bacillati</taxon>
        <taxon>Actinomycetota</taxon>
        <taxon>Actinomycetes</taxon>
        <taxon>Micrococcales</taxon>
        <taxon>Micrococcaceae</taxon>
        <taxon>Nesterenkonia</taxon>
    </lineage>
</organism>
<gene>
    <name evidence="5" type="ORF">HGQ17_03635</name>
</gene>
<evidence type="ECO:0000259" key="4">
    <source>
        <dbReference type="PROSITE" id="PS01124"/>
    </source>
</evidence>
<dbReference type="SUPFAM" id="SSF51182">
    <property type="entry name" value="RmlC-like cupins"/>
    <property type="match status" value="1"/>
</dbReference>
<keyword evidence="6" id="KW-1185">Reference proteome</keyword>
<comment type="caution">
    <text evidence="5">The sequence shown here is derived from an EMBL/GenBank/DDBJ whole genome shotgun (WGS) entry which is preliminary data.</text>
</comment>
<dbReference type="AlphaFoldDB" id="A0A7X8TIA2"/>
<dbReference type="PROSITE" id="PS01124">
    <property type="entry name" value="HTH_ARAC_FAMILY_2"/>
    <property type="match status" value="1"/>
</dbReference>
<dbReference type="GO" id="GO:0003700">
    <property type="term" value="F:DNA-binding transcription factor activity"/>
    <property type="evidence" value="ECO:0007669"/>
    <property type="project" value="InterPro"/>
</dbReference>
<keyword evidence="1" id="KW-0805">Transcription regulation</keyword>
<reference evidence="5 6" key="1">
    <citation type="submission" date="2020-04" db="EMBL/GenBank/DDBJ databases">
        <title>Nesterenkonia sp. nov., isolated from marine sediment.</title>
        <authorList>
            <person name="Zhang G."/>
        </authorList>
    </citation>
    <scope>NUCLEOTIDE SEQUENCE [LARGE SCALE GENOMIC DNA]</scope>
    <source>
        <strain evidence="5 6">MY13</strain>
    </source>
</reference>
<dbReference type="Proteomes" id="UP000523139">
    <property type="component" value="Unassembled WGS sequence"/>
</dbReference>
<proteinExistence type="predicted"/>
<accession>A0A7X8TIA2</accession>
<dbReference type="GO" id="GO:0043565">
    <property type="term" value="F:sequence-specific DNA binding"/>
    <property type="evidence" value="ECO:0007669"/>
    <property type="project" value="InterPro"/>
</dbReference>
<sequence>MTVPTAEPAPSLERSVWIPSATLSERVEEDIHVLLWQVRGCTDLTLTSPDESPAHSREVTAGTAIWIPAGVRHRFTVRQDSVAVPLFFGREELATTLRRPTVVEVGQDLHALLLAHMVSSSSQIRPSANIARQVLALLESSPMVSEQLPMPRSLPAREVAQSLRFNPGDSRSVAELAASVHTSERTLERVFAAETSLTLRQWRIRNRMEAAATLLRTETAVGAVAHRVGYSHVNAFRRTFKEHFGITATQYAKQFSG</sequence>
<evidence type="ECO:0000313" key="6">
    <source>
        <dbReference type="Proteomes" id="UP000523139"/>
    </source>
</evidence>
<protein>
    <submittedName>
        <fullName evidence="5">Helix-turn-helix transcriptional regulator</fullName>
    </submittedName>
</protein>
<dbReference type="PANTHER" id="PTHR11019:SF199">
    <property type="entry name" value="HTH-TYPE TRANSCRIPTIONAL REGULATOR NIMR"/>
    <property type="match status" value="1"/>
</dbReference>
<keyword evidence="2" id="KW-0238">DNA-binding</keyword>
<evidence type="ECO:0000256" key="2">
    <source>
        <dbReference type="ARBA" id="ARBA00023125"/>
    </source>
</evidence>
<dbReference type="Pfam" id="PF12833">
    <property type="entry name" value="HTH_18"/>
    <property type="match status" value="1"/>
</dbReference>
<dbReference type="Gene3D" id="1.10.10.60">
    <property type="entry name" value="Homeodomain-like"/>
    <property type="match status" value="2"/>
</dbReference>
<evidence type="ECO:0000256" key="1">
    <source>
        <dbReference type="ARBA" id="ARBA00023015"/>
    </source>
</evidence>
<dbReference type="PROSITE" id="PS00041">
    <property type="entry name" value="HTH_ARAC_FAMILY_1"/>
    <property type="match status" value="1"/>
</dbReference>
<evidence type="ECO:0000256" key="3">
    <source>
        <dbReference type="ARBA" id="ARBA00023163"/>
    </source>
</evidence>
<dbReference type="InterPro" id="IPR018060">
    <property type="entry name" value="HTH_AraC"/>
</dbReference>
<keyword evidence="3" id="KW-0804">Transcription</keyword>
<dbReference type="SMART" id="SM00342">
    <property type="entry name" value="HTH_ARAC"/>
    <property type="match status" value="1"/>
</dbReference>
<dbReference type="InterPro" id="IPR009057">
    <property type="entry name" value="Homeodomain-like_sf"/>
</dbReference>
<name>A0A7X8TIA2_9MICC</name>
<dbReference type="EMBL" id="JABAHY010000002">
    <property type="protein sequence ID" value="NLS09109.1"/>
    <property type="molecule type" value="Genomic_DNA"/>
</dbReference>
<feature type="domain" description="HTH araC/xylS-type" evidence="4">
    <location>
        <begin position="157"/>
        <end position="254"/>
    </location>
</feature>